<evidence type="ECO:0000313" key="3">
    <source>
        <dbReference type="EnsemblMetazoa" id="XP_037873361.1"/>
    </source>
</evidence>
<feature type="compositionally biased region" description="Polar residues" evidence="1">
    <location>
        <begin position="147"/>
        <end position="166"/>
    </location>
</feature>
<dbReference type="GeneID" id="119629904"/>
<dbReference type="RefSeq" id="XP_037873361.1">
    <property type="nucleotide sequence ID" value="XM_038017433.2"/>
</dbReference>
<dbReference type="KEGG" id="bmor:119629904"/>
<reference evidence="3" key="2">
    <citation type="submission" date="2022-06" db="UniProtKB">
        <authorList>
            <consortium name="EnsemblMetazoa"/>
        </authorList>
    </citation>
    <scope>IDENTIFICATION</scope>
    <source>
        <strain evidence="3">p50T (Dazao)</strain>
    </source>
</reference>
<dbReference type="AlphaFoldDB" id="A0A8R2QZW0"/>
<keyword evidence="2" id="KW-0732">Signal</keyword>
<accession>A0A8R2QZW0</accession>
<evidence type="ECO:0000256" key="1">
    <source>
        <dbReference type="SAM" id="MobiDB-lite"/>
    </source>
</evidence>
<dbReference type="EnsemblMetazoa" id="XM_038017433.1">
    <property type="protein sequence ID" value="XP_037873361.1"/>
    <property type="gene ID" value="LOC119629904"/>
</dbReference>
<evidence type="ECO:0000256" key="2">
    <source>
        <dbReference type="SAM" id="SignalP"/>
    </source>
</evidence>
<keyword evidence="4" id="KW-1185">Reference proteome</keyword>
<evidence type="ECO:0000313" key="4">
    <source>
        <dbReference type="Proteomes" id="UP000005204"/>
    </source>
</evidence>
<feature type="compositionally biased region" description="Low complexity" evidence="1">
    <location>
        <begin position="171"/>
        <end position="205"/>
    </location>
</feature>
<feature type="region of interest" description="Disordered" evidence="1">
    <location>
        <begin position="115"/>
        <end position="205"/>
    </location>
</feature>
<dbReference type="Proteomes" id="UP000005204">
    <property type="component" value="Unassembled WGS sequence"/>
</dbReference>
<dbReference type="Pfam" id="PF15868">
    <property type="entry name" value="MBF2"/>
    <property type="match status" value="1"/>
</dbReference>
<organism evidence="3 4">
    <name type="scientific">Bombyx mori</name>
    <name type="common">Silk moth</name>
    <dbReference type="NCBI Taxonomy" id="7091"/>
    <lineage>
        <taxon>Eukaryota</taxon>
        <taxon>Metazoa</taxon>
        <taxon>Ecdysozoa</taxon>
        <taxon>Arthropoda</taxon>
        <taxon>Hexapoda</taxon>
        <taxon>Insecta</taxon>
        <taxon>Pterygota</taxon>
        <taxon>Neoptera</taxon>
        <taxon>Endopterygota</taxon>
        <taxon>Lepidoptera</taxon>
        <taxon>Glossata</taxon>
        <taxon>Ditrysia</taxon>
        <taxon>Bombycoidea</taxon>
        <taxon>Bombycidae</taxon>
        <taxon>Bombycinae</taxon>
        <taxon>Bombyx</taxon>
    </lineage>
</organism>
<name>A0A8R2QZW0_BOMMO</name>
<proteinExistence type="predicted"/>
<sequence>MNACLVCLGALVAGLLAQAGLAGARDYYVGMFKRNDYLVAQDTLYAQRVPFNIAYAKYGRVFSCPITYFRVVDRLGVGRGPSVRVIRGGLGHKYLVLKLASSYDRPISANLYVGCSSQKTTRPPPAPSSDEQDTTEDNVSSDERQTKGFTTNTRSAVTKANYTTNIETRDLPAATTAAALTQQSSPGNASAAPSPAAPGNASLAG</sequence>
<feature type="compositionally biased region" description="Acidic residues" evidence="1">
    <location>
        <begin position="130"/>
        <end position="140"/>
    </location>
</feature>
<feature type="signal peptide" evidence="2">
    <location>
        <begin position="1"/>
        <end position="24"/>
    </location>
</feature>
<feature type="chain" id="PRO_5035732423" evidence="2">
    <location>
        <begin position="25"/>
        <end position="205"/>
    </location>
</feature>
<dbReference type="InterPro" id="IPR031734">
    <property type="entry name" value="MBF2"/>
</dbReference>
<protein>
    <submittedName>
        <fullName evidence="3">Uncharacterized protein</fullName>
    </submittedName>
</protein>
<reference evidence="4" key="1">
    <citation type="journal article" date="2008" name="Insect Biochem. Mol. Biol.">
        <title>The genome of a lepidopteran model insect, the silkworm Bombyx mori.</title>
        <authorList>
            <consortium name="International Silkworm Genome Consortium"/>
        </authorList>
    </citation>
    <scope>NUCLEOTIDE SEQUENCE [LARGE SCALE GENOMIC DNA]</scope>
    <source>
        <strain evidence="4">p50T</strain>
    </source>
</reference>